<proteinExistence type="predicted"/>
<dbReference type="EMBL" id="CM035425">
    <property type="protein sequence ID" value="KAH7332253.1"/>
    <property type="molecule type" value="Genomic_DNA"/>
</dbReference>
<evidence type="ECO:0000313" key="1">
    <source>
        <dbReference type="EMBL" id="KAH7332253.1"/>
    </source>
</evidence>
<organism evidence="1 2">
    <name type="scientific">Ceratopteris richardii</name>
    <name type="common">Triangle waterfern</name>
    <dbReference type="NCBI Taxonomy" id="49495"/>
    <lineage>
        <taxon>Eukaryota</taxon>
        <taxon>Viridiplantae</taxon>
        <taxon>Streptophyta</taxon>
        <taxon>Embryophyta</taxon>
        <taxon>Tracheophyta</taxon>
        <taxon>Polypodiopsida</taxon>
        <taxon>Polypodiidae</taxon>
        <taxon>Polypodiales</taxon>
        <taxon>Pteridineae</taxon>
        <taxon>Pteridaceae</taxon>
        <taxon>Parkerioideae</taxon>
        <taxon>Ceratopteris</taxon>
    </lineage>
</organism>
<comment type="caution">
    <text evidence="1">The sequence shown here is derived from an EMBL/GenBank/DDBJ whole genome shotgun (WGS) entry which is preliminary data.</text>
</comment>
<evidence type="ECO:0000313" key="2">
    <source>
        <dbReference type="Proteomes" id="UP000825935"/>
    </source>
</evidence>
<keyword evidence="2" id="KW-1185">Reference proteome</keyword>
<sequence>MVLGSIKGMNSCRTVLRNVEAITSPVESRAETPGLHFWSMRSAKSIHFSPASLLSAIRKTGFYESADYQGWLYPLGLSGMALSSSKTERLSPCYKVYASIPYVAST</sequence>
<protein>
    <submittedName>
        <fullName evidence="1">Uncharacterized protein</fullName>
    </submittedName>
</protein>
<reference evidence="1" key="1">
    <citation type="submission" date="2021-08" db="EMBL/GenBank/DDBJ databases">
        <title>WGS assembly of Ceratopteris richardii.</title>
        <authorList>
            <person name="Marchant D.B."/>
            <person name="Chen G."/>
            <person name="Jenkins J."/>
            <person name="Shu S."/>
            <person name="Leebens-Mack J."/>
            <person name="Grimwood J."/>
            <person name="Schmutz J."/>
            <person name="Soltis P."/>
            <person name="Soltis D."/>
            <person name="Chen Z.-H."/>
        </authorList>
    </citation>
    <scope>NUCLEOTIDE SEQUENCE</scope>
    <source>
        <strain evidence="1">Whitten #5841</strain>
        <tissue evidence="1">Leaf</tissue>
    </source>
</reference>
<dbReference type="Proteomes" id="UP000825935">
    <property type="component" value="Chromosome 20"/>
</dbReference>
<dbReference type="AlphaFoldDB" id="A0A8T2SK42"/>
<name>A0A8T2SK42_CERRI</name>
<accession>A0A8T2SK42</accession>
<gene>
    <name evidence="1" type="ORF">KP509_20G078400</name>
</gene>